<sequence length="88" mass="10246">MENDFNTIVLKDENGDEVEFELIMKFDIEDKEYVIVAPVDDEEADAIAFRIDKDENGESLFVTIEDDSEFQMVQEAYETLSLEDDRLN</sequence>
<comment type="caution">
    <text evidence="3">The sequence shown here is derived from an EMBL/GenBank/DDBJ whole genome shotgun (WGS) entry which is preliminary data.</text>
</comment>
<dbReference type="HAMAP" id="MF_01448">
    <property type="entry name" value="UPF0473"/>
    <property type="match status" value="1"/>
</dbReference>
<accession>A0A151AQU2</accession>
<dbReference type="Proteomes" id="UP000075374">
    <property type="component" value="Unassembled WGS sequence"/>
</dbReference>
<comment type="similarity">
    <text evidence="1 2">Belongs to the UPF0473 family.</text>
</comment>
<keyword evidence="4" id="KW-1185">Reference proteome</keyword>
<evidence type="ECO:0000313" key="3">
    <source>
        <dbReference type="EMBL" id="KYH29975.1"/>
    </source>
</evidence>
<gene>
    <name evidence="3" type="ORF">CLCOL_06130</name>
</gene>
<organism evidence="3 4">
    <name type="scientific">Clostridium colicanis DSM 13634</name>
    <dbReference type="NCBI Taxonomy" id="1121305"/>
    <lineage>
        <taxon>Bacteria</taxon>
        <taxon>Bacillati</taxon>
        <taxon>Bacillota</taxon>
        <taxon>Clostridia</taxon>
        <taxon>Eubacteriales</taxon>
        <taxon>Clostridiaceae</taxon>
        <taxon>Clostridium</taxon>
    </lineage>
</organism>
<dbReference type="PANTHER" id="PTHR40066">
    <property type="entry name" value="UPF0473 PROTEIN CBO2561/CLC_2432"/>
    <property type="match status" value="1"/>
</dbReference>
<dbReference type="RefSeq" id="WP_061857536.1">
    <property type="nucleotide sequence ID" value="NZ_LTBB01000002.1"/>
</dbReference>
<dbReference type="PATRIC" id="fig|1121305.3.peg.618"/>
<protein>
    <recommendedName>
        <fullName evidence="2">UPF0473 protein CLCOL_06130</fullName>
    </recommendedName>
</protein>
<dbReference type="Pfam" id="PF06949">
    <property type="entry name" value="DUF1292"/>
    <property type="match status" value="1"/>
</dbReference>
<reference evidence="3 4" key="1">
    <citation type="submission" date="2016-02" db="EMBL/GenBank/DDBJ databases">
        <title>Genome sequence of Clostridium colicanis DSM 13634.</title>
        <authorList>
            <person name="Poehlein A."/>
            <person name="Daniel R."/>
        </authorList>
    </citation>
    <scope>NUCLEOTIDE SEQUENCE [LARGE SCALE GENOMIC DNA]</scope>
    <source>
        <strain evidence="3 4">DSM 13634</strain>
    </source>
</reference>
<evidence type="ECO:0000313" key="4">
    <source>
        <dbReference type="Proteomes" id="UP000075374"/>
    </source>
</evidence>
<dbReference type="EMBL" id="LTBB01000002">
    <property type="protein sequence ID" value="KYH29975.1"/>
    <property type="molecule type" value="Genomic_DNA"/>
</dbReference>
<dbReference type="STRING" id="1121305.CLCOL_06130"/>
<dbReference type="InterPro" id="IPR009711">
    <property type="entry name" value="UPF0473"/>
</dbReference>
<dbReference type="AlphaFoldDB" id="A0A151AQU2"/>
<evidence type="ECO:0000256" key="1">
    <source>
        <dbReference type="ARBA" id="ARBA00008439"/>
    </source>
</evidence>
<name>A0A151AQU2_9CLOT</name>
<evidence type="ECO:0000256" key="2">
    <source>
        <dbReference type="HAMAP-Rule" id="MF_01448"/>
    </source>
</evidence>
<dbReference type="PANTHER" id="PTHR40066:SF1">
    <property type="entry name" value="UPF0473 PROTEIN CBO2561_CLC_2432"/>
    <property type="match status" value="1"/>
</dbReference>
<proteinExistence type="inferred from homology"/>